<keyword evidence="5 6" id="KW-0472">Membrane</keyword>
<evidence type="ECO:0000313" key="8">
    <source>
        <dbReference type="EMBL" id="PJJ72116.1"/>
    </source>
</evidence>
<dbReference type="InterPro" id="IPR016795">
    <property type="entry name" value="UCP021697"/>
</dbReference>
<evidence type="ECO:0000256" key="1">
    <source>
        <dbReference type="ARBA" id="ARBA00004651"/>
    </source>
</evidence>
<dbReference type="PANTHER" id="PTHR36115:SF6">
    <property type="entry name" value="PROLINE-RICH ANTIGEN HOMOLOG"/>
    <property type="match status" value="1"/>
</dbReference>
<dbReference type="EMBL" id="PGFF01000001">
    <property type="protein sequence ID" value="PJJ72116.1"/>
    <property type="molecule type" value="Genomic_DNA"/>
</dbReference>
<keyword evidence="4 6" id="KW-1133">Transmembrane helix</keyword>
<gene>
    <name evidence="8" type="ORF">CLV46_1680</name>
</gene>
<dbReference type="OrthoDB" id="5187110at2"/>
<protein>
    <submittedName>
        <fullName evidence="8">RDD family protein</fullName>
    </submittedName>
</protein>
<dbReference type="GO" id="GO:0005886">
    <property type="term" value="C:plasma membrane"/>
    <property type="evidence" value="ECO:0007669"/>
    <property type="project" value="UniProtKB-SubCell"/>
</dbReference>
<feature type="domain" description="RDD" evidence="7">
    <location>
        <begin position="27"/>
        <end position="133"/>
    </location>
</feature>
<dbReference type="Proteomes" id="UP000228758">
    <property type="component" value="Unassembled WGS sequence"/>
</dbReference>
<dbReference type="Pfam" id="PF06271">
    <property type="entry name" value="RDD"/>
    <property type="match status" value="1"/>
</dbReference>
<evidence type="ECO:0000256" key="4">
    <source>
        <dbReference type="ARBA" id="ARBA00022989"/>
    </source>
</evidence>
<organism evidence="8 9">
    <name type="scientific">Diaminobutyricimonas aerilata</name>
    <dbReference type="NCBI Taxonomy" id="1162967"/>
    <lineage>
        <taxon>Bacteria</taxon>
        <taxon>Bacillati</taxon>
        <taxon>Actinomycetota</taxon>
        <taxon>Actinomycetes</taxon>
        <taxon>Micrococcales</taxon>
        <taxon>Microbacteriaceae</taxon>
        <taxon>Diaminobutyricimonas</taxon>
    </lineage>
</organism>
<evidence type="ECO:0000256" key="3">
    <source>
        <dbReference type="ARBA" id="ARBA00022692"/>
    </source>
</evidence>
<dbReference type="RefSeq" id="WP_100364343.1">
    <property type="nucleotide sequence ID" value="NZ_PGFF01000001.1"/>
</dbReference>
<dbReference type="InterPro" id="IPR010432">
    <property type="entry name" value="RDD"/>
</dbReference>
<evidence type="ECO:0000256" key="6">
    <source>
        <dbReference type="SAM" id="Phobius"/>
    </source>
</evidence>
<dbReference type="AlphaFoldDB" id="A0A2M9CJQ6"/>
<keyword evidence="2" id="KW-1003">Cell membrane</keyword>
<evidence type="ECO:0000313" key="9">
    <source>
        <dbReference type="Proteomes" id="UP000228758"/>
    </source>
</evidence>
<evidence type="ECO:0000259" key="7">
    <source>
        <dbReference type="Pfam" id="PF06271"/>
    </source>
</evidence>
<name>A0A2M9CJQ6_9MICO</name>
<dbReference type="PIRSF" id="PIRSF021697">
    <property type="entry name" value="UCP021697"/>
    <property type="match status" value="1"/>
</dbReference>
<sequence>MSTSTTASADWPGRRLGLPEDGARSIARPGRRIAAIAIDWAIATLVSVAFFSPLGWLEINALATTLVFATEQIVLLVLLGGGIGHLLLGMRVVPVAGGYLGVWRPVVRTALLCLAIPALIWDRDQRGMHDRLVGTVLVRR</sequence>
<proteinExistence type="predicted"/>
<reference evidence="8 9" key="1">
    <citation type="submission" date="2017-11" db="EMBL/GenBank/DDBJ databases">
        <title>Genomic Encyclopedia of Archaeal and Bacterial Type Strains, Phase II (KMG-II): From Individual Species to Whole Genera.</title>
        <authorList>
            <person name="Goeker M."/>
        </authorList>
    </citation>
    <scope>NUCLEOTIDE SEQUENCE [LARGE SCALE GENOMIC DNA]</scope>
    <source>
        <strain evidence="8 9">DSM 27393</strain>
    </source>
</reference>
<accession>A0A2M9CJQ6</accession>
<dbReference type="InterPro" id="IPR051791">
    <property type="entry name" value="Pra-immunoreactive"/>
</dbReference>
<keyword evidence="9" id="KW-1185">Reference proteome</keyword>
<comment type="caution">
    <text evidence="8">The sequence shown here is derived from an EMBL/GenBank/DDBJ whole genome shotgun (WGS) entry which is preliminary data.</text>
</comment>
<dbReference type="PANTHER" id="PTHR36115">
    <property type="entry name" value="PROLINE-RICH ANTIGEN HOMOLOG-RELATED"/>
    <property type="match status" value="1"/>
</dbReference>
<evidence type="ECO:0000256" key="5">
    <source>
        <dbReference type="ARBA" id="ARBA00023136"/>
    </source>
</evidence>
<feature type="transmembrane region" description="Helical" evidence="6">
    <location>
        <begin position="33"/>
        <end position="53"/>
    </location>
</feature>
<evidence type="ECO:0000256" key="2">
    <source>
        <dbReference type="ARBA" id="ARBA00022475"/>
    </source>
</evidence>
<feature type="transmembrane region" description="Helical" evidence="6">
    <location>
        <begin position="73"/>
        <end position="93"/>
    </location>
</feature>
<comment type="subcellular location">
    <subcellularLocation>
        <location evidence="1">Cell membrane</location>
        <topology evidence="1">Multi-pass membrane protein</topology>
    </subcellularLocation>
</comment>
<feature type="transmembrane region" description="Helical" evidence="6">
    <location>
        <begin position="105"/>
        <end position="121"/>
    </location>
</feature>
<keyword evidence="3 6" id="KW-0812">Transmembrane</keyword>